<protein>
    <submittedName>
        <fullName evidence="4">ML2 protein</fullName>
    </submittedName>
</protein>
<organism evidence="4 5">
    <name type="scientific">Symbiodinium necroappetens</name>
    <dbReference type="NCBI Taxonomy" id="1628268"/>
    <lineage>
        <taxon>Eukaryota</taxon>
        <taxon>Sar</taxon>
        <taxon>Alveolata</taxon>
        <taxon>Dinophyceae</taxon>
        <taxon>Suessiales</taxon>
        <taxon>Symbiodiniaceae</taxon>
        <taxon>Symbiodinium</taxon>
    </lineage>
</organism>
<dbReference type="InterPro" id="IPR035979">
    <property type="entry name" value="RBD_domain_sf"/>
</dbReference>
<dbReference type="Gene3D" id="3.30.70.330">
    <property type="match status" value="1"/>
</dbReference>
<feature type="region of interest" description="Disordered" evidence="2">
    <location>
        <begin position="234"/>
        <end position="261"/>
    </location>
</feature>
<feature type="region of interest" description="Disordered" evidence="2">
    <location>
        <begin position="38"/>
        <end position="66"/>
    </location>
</feature>
<proteinExistence type="predicted"/>
<dbReference type="PROSITE" id="PS50102">
    <property type="entry name" value="RRM"/>
    <property type="match status" value="1"/>
</dbReference>
<feature type="region of interest" description="Disordered" evidence="2">
    <location>
        <begin position="300"/>
        <end position="363"/>
    </location>
</feature>
<dbReference type="CDD" id="cd12277">
    <property type="entry name" value="RRM3_MEI2_EAR1_like"/>
    <property type="match status" value="1"/>
</dbReference>
<sequence>MRSSQKIAPLQRLGQGAGKGQSEVLRCPLAELDTAVFGSTQRNNMSELREKEKAKKPRRRGGASANVEKGIFKPYHSVSVPKHADLLHHFQADRPKTTVMLRNIPNRYSQASLLQEIDLAGYRGTYDFFYLPMDTQNRTNVGYAFINFLTSPDLERFMVEFAGYLFQNHSSQKVARVSLAHIQGFIENIRHCSNRAVSQSRNSQYRPIVIHQGVRMDISEAYDLLCSVQAGQSSQDDSAKVPLPPGSLAVAEPPGLSENLPSILPHLASGPSTSEDYAERYSEAKKGFEEAVSMLLRSSCSGREAEALERPELEDDERTEGSHSQPGSPRRIFQGVPGAKNIPVPFFLESPQGGAEASDLATPRTNRTLFVHGRFSA</sequence>
<feature type="domain" description="RRM" evidence="3">
    <location>
        <begin position="97"/>
        <end position="182"/>
    </location>
</feature>
<dbReference type="Pfam" id="PF04059">
    <property type="entry name" value="RRM_2"/>
    <property type="match status" value="1"/>
</dbReference>
<evidence type="ECO:0000313" key="5">
    <source>
        <dbReference type="Proteomes" id="UP000601435"/>
    </source>
</evidence>
<reference evidence="4" key="1">
    <citation type="submission" date="2021-02" db="EMBL/GenBank/DDBJ databases">
        <authorList>
            <person name="Dougan E. K."/>
            <person name="Rhodes N."/>
            <person name="Thang M."/>
            <person name="Chan C."/>
        </authorList>
    </citation>
    <scope>NUCLEOTIDE SEQUENCE</scope>
</reference>
<evidence type="ECO:0000256" key="1">
    <source>
        <dbReference type="PROSITE-ProRule" id="PRU00176"/>
    </source>
</evidence>
<dbReference type="OrthoDB" id="417481at2759"/>
<dbReference type="InterPro" id="IPR007201">
    <property type="entry name" value="Mei2-like_Rrm_C"/>
</dbReference>
<evidence type="ECO:0000313" key="4">
    <source>
        <dbReference type="EMBL" id="CAE7856699.1"/>
    </source>
</evidence>
<dbReference type="InterPro" id="IPR012677">
    <property type="entry name" value="Nucleotide-bd_a/b_plait_sf"/>
</dbReference>
<feature type="region of interest" description="Disordered" evidence="2">
    <location>
        <begin position="1"/>
        <end position="21"/>
    </location>
</feature>
<dbReference type="Proteomes" id="UP000601435">
    <property type="component" value="Unassembled WGS sequence"/>
</dbReference>
<keyword evidence="1" id="KW-0694">RNA-binding</keyword>
<accession>A0A813A7A2</accession>
<dbReference type="SUPFAM" id="SSF54928">
    <property type="entry name" value="RNA-binding domain, RBD"/>
    <property type="match status" value="1"/>
</dbReference>
<name>A0A813A7A2_9DINO</name>
<evidence type="ECO:0000256" key="2">
    <source>
        <dbReference type="SAM" id="MobiDB-lite"/>
    </source>
</evidence>
<gene>
    <name evidence="4" type="primary">ML2</name>
    <name evidence="4" type="ORF">SNEC2469_LOCUS26940</name>
</gene>
<dbReference type="EMBL" id="CAJNJA010055864">
    <property type="protein sequence ID" value="CAE7856699.1"/>
    <property type="molecule type" value="Genomic_DNA"/>
</dbReference>
<dbReference type="InterPro" id="IPR000504">
    <property type="entry name" value="RRM_dom"/>
</dbReference>
<dbReference type="AlphaFoldDB" id="A0A813A7A2"/>
<dbReference type="GO" id="GO:0003723">
    <property type="term" value="F:RNA binding"/>
    <property type="evidence" value="ECO:0007669"/>
    <property type="project" value="UniProtKB-UniRule"/>
</dbReference>
<keyword evidence="5" id="KW-1185">Reference proteome</keyword>
<evidence type="ECO:0000259" key="3">
    <source>
        <dbReference type="PROSITE" id="PS50102"/>
    </source>
</evidence>
<comment type="caution">
    <text evidence="4">The sequence shown here is derived from an EMBL/GenBank/DDBJ whole genome shotgun (WGS) entry which is preliminary data.</text>
</comment>